<evidence type="ECO:0000256" key="8">
    <source>
        <dbReference type="ARBA" id="ARBA00022723"/>
    </source>
</evidence>
<dbReference type="GO" id="GO:0017183">
    <property type="term" value="P:protein histidyl modification to diphthamide"/>
    <property type="evidence" value="ECO:0007669"/>
    <property type="project" value="UniProtKB-UniPathway"/>
</dbReference>
<protein>
    <recommendedName>
        <fullName evidence="5">2-(3-amino-3-carboxypropyl)histidine synthase subunit 1</fullName>
        <ecNumber evidence="4">2.5.1.108</ecNumber>
    </recommendedName>
    <alternativeName>
        <fullName evidence="12">Diphthamide biosynthesis protein 1</fullName>
    </alternativeName>
    <alternativeName>
        <fullName evidence="13">Diphtheria toxin resistance protein 1</fullName>
    </alternativeName>
    <alternativeName>
        <fullName evidence="11">S-adenosyl-L-methionine:L-histidine 3-amino-3-carboxypropyltransferase 1</fullName>
    </alternativeName>
</protein>
<evidence type="ECO:0000313" key="17">
    <source>
        <dbReference type="Proteomes" id="UP000054097"/>
    </source>
</evidence>
<evidence type="ECO:0000313" key="16">
    <source>
        <dbReference type="EMBL" id="KIM21963.1"/>
    </source>
</evidence>
<name>A0A0C2W692_SERVB</name>
<dbReference type="InterPro" id="IPR042264">
    <property type="entry name" value="DPH1/DPH2_2"/>
</dbReference>
<evidence type="ECO:0000256" key="3">
    <source>
        <dbReference type="ARBA" id="ARBA00010173"/>
    </source>
</evidence>
<dbReference type="Gene3D" id="3.40.50.11850">
    <property type="entry name" value="Diphthamide synthesis DPH1/DPH2 domain 2"/>
    <property type="match status" value="1"/>
</dbReference>
<dbReference type="InterPro" id="IPR016435">
    <property type="entry name" value="DPH1/DPH2"/>
</dbReference>
<accession>A0A0C2W692</accession>
<dbReference type="HOGENOM" id="CLU_037146_1_1_1"/>
<reference evidence="17" key="2">
    <citation type="submission" date="2015-01" db="EMBL/GenBank/DDBJ databases">
        <title>Evolutionary Origins and Diversification of the Mycorrhizal Mutualists.</title>
        <authorList>
            <consortium name="DOE Joint Genome Institute"/>
            <consortium name="Mycorrhizal Genomics Consortium"/>
            <person name="Kohler A."/>
            <person name="Kuo A."/>
            <person name="Nagy L.G."/>
            <person name="Floudas D."/>
            <person name="Copeland A."/>
            <person name="Barry K.W."/>
            <person name="Cichocki N."/>
            <person name="Veneault-Fourrey C."/>
            <person name="LaButti K."/>
            <person name="Lindquist E.A."/>
            <person name="Lipzen A."/>
            <person name="Lundell T."/>
            <person name="Morin E."/>
            <person name="Murat C."/>
            <person name="Riley R."/>
            <person name="Ohm R."/>
            <person name="Sun H."/>
            <person name="Tunlid A."/>
            <person name="Henrissat B."/>
            <person name="Grigoriev I.V."/>
            <person name="Hibbett D.S."/>
            <person name="Martin F."/>
        </authorList>
    </citation>
    <scope>NUCLEOTIDE SEQUENCE [LARGE SCALE GENOMIC DNA]</scope>
    <source>
        <strain evidence="17">MAFF 305830</strain>
    </source>
</reference>
<feature type="region of interest" description="Disordered" evidence="15">
    <location>
        <begin position="1"/>
        <end position="69"/>
    </location>
</feature>
<reference evidence="16 17" key="1">
    <citation type="submission" date="2014-04" db="EMBL/GenBank/DDBJ databases">
        <authorList>
            <consortium name="DOE Joint Genome Institute"/>
            <person name="Kuo A."/>
            <person name="Zuccaro A."/>
            <person name="Kohler A."/>
            <person name="Nagy L.G."/>
            <person name="Floudas D."/>
            <person name="Copeland A."/>
            <person name="Barry K.W."/>
            <person name="Cichocki N."/>
            <person name="Veneault-Fourrey C."/>
            <person name="LaButti K."/>
            <person name="Lindquist E.A."/>
            <person name="Lipzen A."/>
            <person name="Lundell T."/>
            <person name="Morin E."/>
            <person name="Murat C."/>
            <person name="Sun H."/>
            <person name="Tunlid A."/>
            <person name="Henrissat B."/>
            <person name="Grigoriev I.V."/>
            <person name="Hibbett D.S."/>
            <person name="Martin F."/>
            <person name="Nordberg H.P."/>
            <person name="Cantor M.N."/>
            <person name="Hua S.X."/>
        </authorList>
    </citation>
    <scope>NUCLEOTIDE SEQUENCE [LARGE SCALE GENOMIC DNA]</scope>
    <source>
        <strain evidence="16 17">MAFF 305830</strain>
    </source>
</reference>
<comment type="cofactor">
    <cofactor evidence="1">
        <name>[4Fe-4S] cluster</name>
        <dbReference type="ChEBI" id="CHEBI:49883"/>
    </cofactor>
</comment>
<evidence type="ECO:0000256" key="6">
    <source>
        <dbReference type="ARBA" id="ARBA00022679"/>
    </source>
</evidence>
<keyword evidence="8" id="KW-0479">Metal-binding</keyword>
<evidence type="ECO:0000256" key="13">
    <source>
        <dbReference type="ARBA" id="ARBA00032789"/>
    </source>
</evidence>
<keyword evidence="10" id="KW-0411">Iron-sulfur</keyword>
<evidence type="ECO:0000256" key="2">
    <source>
        <dbReference type="ARBA" id="ARBA00005156"/>
    </source>
</evidence>
<evidence type="ECO:0000256" key="14">
    <source>
        <dbReference type="ARBA" id="ARBA00048403"/>
    </source>
</evidence>
<feature type="compositionally biased region" description="Low complexity" evidence="15">
    <location>
        <begin position="9"/>
        <end position="21"/>
    </location>
</feature>
<organism evidence="16 17">
    <name type="scientific">Serendipita vermifera MAFF 305830</name>
    <dbReference type="NCBI Taxonomy" id="933852"/>
    <lineage>
        <taxon>Eukaryota</taxon>
        <taxon>Fungi</taxon>
        <taxon>Dikarya</taxon>
        <taxon>Basidiomycota</taxon>
        <taxon>Agaricomycotina</taxon>
        <taxon>Agaricomycetes</taxon>
        <taxon>Sebacinales</taxon>
        <taxon>Serendipitaceae</taxon>
        <taxon>Serendipita</taxon>
    </lineage>
</organism>
<dbReference type="UniPathway" id="UPA00559"/>
<dbReference type="PANTHER" id="PTHR10762:SF1">
    <property type="entry name" value="2-(3-AMINO-3-CARBOXYPROPYL)HISTIDINE SYNTHASE SUBUNIT 1"/>
    <property type="match status" value="1"/>
</dbReference>
<dbReference type="STRING" id="933852.A0A0C2W692"/>
<keyword evidence="17" id="KW-1185">Reference proteome</keyword>
<comment type="similarity">
    <text evidence="3">Belongs to the DPH1/DPH2 family. DPH1 subfamily.</text>
</comment>
<evidence type="ECO:0000256" key="1">
    <source>
        <dbReference type="ARBA" id="ARBA00001966"/>
    </source>
</evidence>
<dbReference type="InterPro" id="IPR042263">
    <property type="entry name" value="DPH1/DPH2_1"/>
</dbReference>
<dbReference type="OrthoDB" id="1649088at2759"/>
<keyword evidence="7" id="KW-0949">S-adenosyl-L-methionine</keyword>
<evidence type="ECO:0000256" key="7">
    <source>
        <dbReference type="ARBA" id="ARBA00022691"/>
    </source>
</evidence>
<evidence type="ECO:0000256" key="15">
    <source>
        <dbReference type="SAM" id="MobiDB-lite"/>
    </source>
</evidence>
<dbReference type="NCBIfam" id="TIGR00322">
    <property type="entry name" value="diphth2_R"/>
    <property type="match status" value="3"/>
</dbReference>
<dbReference type="Gene3D" id="3.40.50.11860">
    <property type="entry name" value="Diphthamide synthesis DPH1/DPH2 domain 3"/>
    <property type="match status" value="1"/>
</dbReference>
<sequence length="634" mass="68866">MASVSAHPTSQSPESTSSTRSAAHLADDAQNEPDLKTGGKGKATAAKPKRRFVGKNSMSANAGQSRSIPHSSIPADILQDPLLAEAIAHNLPKNYEFEVHKTIWNIRKWDCKMVALQMPEGLLMWGCILSDIIERCGSYSLHVFIALNLTCRSPATPCRFTSAQTVILGDVTYGACCIDDYTAIALGCDMLVHYGHSCLVPIENTRIRTLYVFVEISIDSEHLAKTIRRNFPSDRDAFVRDVVRATDSAADGGVDVPIGSVLGGRKRIEADRSHKGEIELELSNEPAASPSSSTRLALVSTIQFAAALNRLKEDLSSSVEDGASITQKPSESVAESHLPIVPHATNQDLDAGRYEIVVPRSKPLSPGEILGCTAPRLNDVDAILYLADGRFHLEAIMIANPSLPAFRYDPYSKKLTREWYDHEEMRSVRGSAIKSAKATLPSIGAPAAESANGVLDSPHQPSTLASGQVWGVILGTLGRQGSLLQMEAILRQLETYRITDTVDSSTVARSIPYMPILLSELSPAKLALFNEGIDPNTMEANVTTFIQTSCPRLSIDWGYAFQKPLLNPYEAAVVLGRAQGWEEEQGQSSGGQVTKEPRSLKGAYPMDFYEAGSVWAVSRVKGRETSWPVDVVVH</sequence>
<dbReference type="Proteomes" id="UP000054097">
    <property type="component" value="Unassembled WGS sequence"/>
</dbReference>
<gene>
    <name evidence="16" type="ORF">M408DRAFT_29139</name>
</gene>
<keyword evidence="6" id="KW-0808">Transferase</keyword>
<dbReference type="EMBL" id="KN824367">
    <property type="protein sequence ID" value="KIM21963.1"/>
    <property type="molecule type" value="Genomic_DNA"/>
</dbReference>
<dbReference type="Pfam" id="PF01866">
    <property type="entry name" value="Diphthamide_syn"/>
    <property type="match status" value="3"/>
</dbReference>
<comment type="pathway">
    <text evidence="2">Protein modification; peptidyl-diphthamide biosynthesis.</text>
</comment>
<dbReference type="Gene3D" id="3.40.50.11840">
    <property type="entry name" value="Diphthamide synthesis DPH1/DPH2 domain 1"/>
    <property type="match status" value="1"/>
</dbReference>
<evidence type="ECO:0000256" key="11">
    <source>
        <dbReference type="ARBA" id="ARBA00031690"/>
    </source>
</evidence>
<feature type="compositionally biased region" description="Polar residues" evidence="15">
    <location>
        <begin position="56"/>
        <end position="69"/>
    </location>
</feature>
<evidence type="ECO:0000256" key="10">
    <source>
        <dbReference type="ARBA" id="ARBA00023014"/>
    </source>
</evidence>
<keyword evidence="9" id="KW-0408">Iron</keyword>
<proteinExistence type="inferred from homology"/>
<evidence type="ECO:0000256" key="12">
    <source>
        <dbReference type="ARBA" id="ARBA00032574"/>
    </source>
</evidence>
<comment type="catalytic activity">
    <reaction evidence="14">
        <text>L-histidyl-[translation elongation factor 2] + S-adenosyl-L-methionine = 2-[(3S)-amino-3-carboxypropyl]-L-histidyl-[translation elongation factor 2] + S-methyl-5'-thioadenosine + H(+)</text>
        <dbReference type="Rhea" id="RHEA:36783"/>
        <dbReference type="Rhea" id="RHEA-COMP:9748"/>
        <dbReference type="Rhea" id="RHEA-COMP:9749"/>
        <dbReference type="ChEBI" id="CHEBI:15378"/>
        <dbReference type="ChEBI" id="CHEBI:17509"/>
        <dbReference type="ChEBI" id="CHEBI:29979"/>
        <dbReference type="ChEBI" id="CHEBI:59789"/>
        <dbReference type="ChEBI" id="CHEBI:73995"/>
        <dbReference type="EC" id="2.5.1.108"/>
    </reaction>
</comment>
<dbReference type="AlphaFoldDB" id="A0A0C2W692"/>
<dbReference type="GO" id="GO:0090560">
    <property type="term" value="F:2-(3-amino-3-carboxypropyl)histidine synthase activity"/>
    <property type="evidence" value="ECO:0007669"/>
    <property type="project" value="UniProtKB-EC"/>
</dbReference>
<dbReference type="GO" id="GO:0046872">
    <property type="term" value="F:metal ion binding"/>
    <property type="evidence" value="ECO:0007669"/>
    <property type="project" value="UniProtKB-KW"/>
</dbReference>
<evidence type="ECO:0000256" key="4">
    <source>
        <dbReference type="ARBA" id="ARBA00012221"/>
    </source>
</evidence>
<dbReference type="SFLD" id="SFLDS00032">
    <property type="entry name" value="Radical_SAM_3-amino-3-carboxyp"/>
    <property type="match status" value="1"/>
</dbReference>
<evidence type="ECO:0000256" key="9">
    <source>
        <dbReference type="ARBA" id="ARBA00023004"/>
    </source>
</evidence>
<dbReference type="PANTHER" id="PTHR10762">
    <property type="entry name" value="DIPHTHAMIDE BIOSYNTHESIS PROTEIN"/>
    <property type="match status" value="1"/>
</dbReference>
<dbReference type="EC" id="2.5.1.108" evidence="4"/>
<evidence type="ECO:0000256" key="5">
    <source>
        <dbReference type="ARBA" id="ARBA00021915"/>
    </source>
</evidence>
<dbReference type="GO" id="GO:0051536">
    <property type="term" value="F:iron-sulfur cluster binding"/>
    <property type="evidence" value="ECO:0007669"/>
    <property type="project" value="UniProtKB-KW"/>
</dbReference>
<dbReference type="InterPro" id="IPR042265">
    <property type="entry name" value="DPH1/DPH2_3"/>
</dbReference>